<evidence type="ECO:0000313" key="11">
    <source>
        <dbReference type="Proteomes" id="UP000517252"/>
    </source>
</evidence>
<comment type="similarity">
    <text evidence="2 6">Belongs to the glycosyl hydrolase 5 (cellulase A) family.</text>
</comment>
<dbReference type="EMBL" id="BLZH01000012">
    <property type="protein sequence ID" value="GFP59152.1"/>
    <property type="molecule type" value="Genomic_DNA"/>
</dbReference>
<keyword evidence="5 6" id="KW-0326">Glycosidase</keyword>
<keyword evidence="8" id="KW-0732">Signal</keyword>
<feature type="chain" id="PRO_5027691199" description="cellulase" evidence="8">
    <location>
        <begin position="20"/>
        <end position="457"/>
    </location>
</feature>
<comment type="catalytic activity">
    <reaction evidence="1">
        <text>Endohydrolysis of (1-&gt;4)-beta-D-glucosidic linkages in cellulose, lichenin and cereal beta-D-glucans.</text>
        <dbReference type="EC" id="3.2.1.4"/>
    </reaction>
</comment>
<dbReference type="SUPFAM" id="SSF51445">
    <property type="entry name" value="(Trans)glycosidases"/>
    <property type="match status" value="1"/>
</dbReference>
<dbReference type="Gene3D" id="3.20.20.80">
    <property type="entry name" value="Glycosidases"/>
    <property type="match status" value="1"/>
</dbReference>
<feature type="domain" description="Glycoside hydrolase family 5" evidence="9">
    <location>
        <begin position="59"/>
        <end position="296"/>
    </location>
</feature>
<protein>
    <recommendedName>
        <fullName evidence="3">cellulase</fullName>
        <ecNumber evidence="3">3.2.1.4</ecNumber>
    </recommendedName>
</protein>
<proteinExistence type="inferred from homology"/>
<feature type="region of interest" description="Disordered" evidence="7">
    <location>
        <begin position="365"/>
        <end position="436"/>
    </location>
</feature>
<evidence type="ECO:0000256" key="4">
    <source>
        <dbReference type="ARBA" id="ARBA00022801"/>
    </source>
</evidence>
<feature type="compositionally biased region" description="Low complexity" evidence="7">
    <location>
        <begin position="365"/>
        <end position="393"/>
    </location>
</feature>
<evidence type="ECO:0000256" key="2">
    <source>
        <dbReference type="ARBA" id="ARBA00005641"/>
    </source>
</evidence>
<evidence type="ECO:0000256" key="3">
    <source>
        <dbReference type="ARBA" id="ARBA00012601"/>
    </source>
</evidence>
<evidence type="ECO:0000256" key="7">
    <source>
        <dbReference type="SAM" id="MobiDB-lite"/>
    </source>
</evidence>
<evidence type="ECO:0000256" key="6">
    <source>
        <dbReference type="RuleBase" id="RU361153"/>
    </source>
</evidence>
<dbReference type="GO" id="GO:0008810">
    <property type="term" value="F:cellulase activity"/>
    <property type="evidence" value="ECO:0007669"/>
    <property type="project" value="UniProtKB-EC"/>
</dbReference>
<dbReference type="PANTHER" id="PTHR34142">
    <property type="entry name" value="ENDO-BETA-1,4-GLUCANASE A"/>
    <property type="match status" value="1"/>
</dbReference>
<dbReference type="InterPro" id="IPR001547">
    <property type="entry name" value="Glyco_hydro_5"/>
</dbReference>
<evidence type="ECO:0000259" key="9">
    <source>
        <dbReference type="Pfam" id="PF00150"/>
    </source>
</evidence>
<organism evidence="10 11">
    <name type="scientific">Trichoderma asperellum</name>
    <name type="common">Filamentous fungus</name>
    <dbReference type="NCBI Taxonomy" id="101201"/>
    <lineage>
        <taxon>Eukaryota</taxon>
        <taxon>Fungi</taxon>
        <taxon>Dikarya</taxon>
        <taxon>Ascomycota</taxon>
        <taxon>Pezizomycotina</taxon>
        <taxon>Sordariomycetes</taxon>
        <taxon>Hypocreomycetidae</taxon>
        <taxon>Hypocreales</taxon>
        <taxon>Hypocreaceae</taxon>
        <taxon>Trichoderma</taxon>
    </lineage>
</organism>
<dbReference type="PROSITE" id="PS00659">
    <property type="entry name" value="GLYCOSYL_HYDROL_F5"/>
    <property type="match status" value="1"/>
</dbReference>
<accession>A0A6V8R4D1</accession>
<sequence>MRATSAFAAALALASGAVAGKMRYLGVAIPGIDFGCDIDGSCPTDTSSVPLLSYKGGDGAGQMKHFAENDGLNVFRISATWQFVTNNTVDGKLDELNWGSYNKVIDACLVTGAYCMIDMHNFARYNGGIIGQGGVDDDVFVNLWVQIAKYYEKNDKIIFGLMNEPHDLDVNIWAQTCQKVVTGIRKAGATSQMILLPGTNFASVGTYVSSGSADALAAITNPDNSTDLLYFDVHKYLDINNSGSHVLCTTDNVQAFEDFATWLRDNKRQAIISETGASMDPSVSDSLHFFFVFIYECMTDFCAQNKAISANSDVYIGFVGWGAGSFDTSYILTLTPLGEPGNYTDNKLMEQCILDQFTLDSKYAPTPTSISTATETGTSTPTPNPSSTGGDSPASTTPSAEKQTPSPSSKANPVNDPSSDTNNSSKDGKSAAPSGAKALSGSLLLTGAAFGYMLIAF</sequence>
<dbReference type="InterPro" id="IPR018087">
    <property type="entry name" value="Glyco_hydro_5_CS"/>
</dbReference>
<evidence type="ECO:0000256" key="1">
    <source>
        <dbReference type="ARBA" id="ARBA00000966"/>
    </source>
</evidence>
<dbReference type="PANTHER" id="PTHR34142:SF5">
    <property type="entry name" value="CBM1 DOMAIN-CONTAINING PROTEIN"/>
    <property type="match status" value="1"/>
</dbReference>
<keyword evidence="4 6" id="KW-0378">Hydrolase</keyword>
<reference evidence="10 11" key="1">
    <citation type="submission" date="2020-07" db="EMBL/GenBank/DDBJ databases">
        <title>Trichoderma asperellum IC-1 whole genome shotgun sequence.</title>
        <authorList>
            <person name="Kanamasa S."/>
            <person name="Takahashi H."/>
        </authorList>
    </citation>
    <scope>NUCLEOTIDE SEQUENCE [LARGE SCALE GENOMIC DNA]</scope>
    <source>
        <strain evidence="10 11">IC-1</strain>
    </source>
</reference>
<dbReference type="InterPro" id="IPR017853">
    <property type="entry name" value="GH"/>
</dbReference>
<evidence type="ECO:0000313" key="10">
    <source>
        <dbReference type="EMBL" id="GFP59152.1"/>
    </source>
</evidence>
<gene>
    <name evidence="10" type="ORF">TASIC1_0012015500</name>
</gene>
<comment type="caution">
    <text evidence="10">The sequence shown here is derived from an EMBL/GenBank/DDBJ whole genome shotgun (WGS) entry which is preliminary data.</text>
</comment>
<dbReference type="Pfam" id="PF00150">
    <property type="entry name" value="Cellulase"/>
    <property type="match status" value="1"/>
</dbReference>
<feature type="signal peptide" evidence="8">
    <location>
        <begin position="1"/>
        <end position="19"/>
    </location>
</feature>
<dbReference type="EC" id="3.2.1.4" evidence="3"/>
<dbReference type="AlphaFoldDB" id="A0A6V8R4D1"/>
<name>A0A6V8R4D1_TRIAP</name>
<evidence type="ECO:0000256" key="8">
    <source>
        <dbReference type="SAM" id="SignalP"/>
    </source>
</evidence>
<dbReference type="OrthoDB" id="5823761at2759"/>
<evidence type="ECO:0000256" key="5">
    <source>
        <dbReference type="ARBA" id="ARBA00023295"/>
    </source>
</evidence>
<dbReference type="Proteomes" id="UP000517252">
    <property type="component" value="Unassembled WGS sequence"/>
</dbReference>
<dbReference type="GO" id="GO:0009251">
    <property type="term" value="P:glucan catabolic process"/>
    <property type="evidence" value="ECO:0007669"/>
    <property type="project" value="TreeGrafter"/>
</dbReference>
<feature type="compositionally biased region" description="Polar residues" evidence="7">
    <location>
        <begin position="394"/>
        <end position="423"/>
    </location>
</feature>